<name>A0A261ALW8_CAERE</name>
<accession>A0A261ALW8</accession>
<dbReference type="Gene3D" id="2.30.39.10">
    <property type="entry name" value="Alpha-1-antitrypsin, domain 1"/>
    <property type="match status" value="1"/>
</dbReference>
<dbReference type="eggNOG" id="KOG2392">
    <property type="taxonomic scope" value="Eukaryota"/>
</dbReference>
<keyword evidence="2" id="KW-1185">Reference proteome</keyword>
<dbReference type="STRING" id="31234.E3LNA1"/>
<sequence>MESQFSEIITTVGLNFLKKIGVHQSVVFSSVLVFSSLTNYSIDFNTPLPPDLIDGSPAFKMSEVMEQLEELTSSLEKENVTSPIWRYPFSVNQLKQFHLSESNSKPMRFISMNKKQNWQISCDQEENKWTEDDIFRVLGIPMCEKSMSFVMFMPKHHEPLRKSLKKLDTSRFKTLVQELAPGYVHFKIPVFKISSNIPTSRILGLRRPFHHRLKFRLTSQNVRSIDDCKVTTRSPRGMIKKPCETIPFHFDANRPFLFAIMNGATPLTMGVFSGNEN</sequence>
<dbReference type="HOGENOM" id="CLU_063121_0_0_1"/>
<protein>
    <submittedName>
        <fullName evidence="1">Uncharacterized protein</fullName>
    </submittedName>
</protein>
<dbReference type="InterPro" id="IPR036186">
    <property type="entry name" value="Serpin_sf"/>
</dbReference>
<dbReference type="OrthoDB" id="9518664at2759"/>
<evidence type="ECO:0000313" key="2">
    <source>
        <dbReference type="Proteomes" id="UP000216624"/>
    </source>
</evidence>
<organism evidence="1 2">
    <name type="scientific">Caenorhabditis remanei</name>
    <name type="common">Caenorhabditis vulgaris</name>
    <dbReference type="NCBI Taxonomy" id="31234"/>
    <lineage>
        <taxon>Eukaryota</taxon>
        <taxon>Metazoa</taxon>
        <taxon>Ecdysozoa</taxon>
        <taxon>Nematoda</taxon>
        <taxon>Chromadorea</taxon>
        <taxon>Rhabditida</taxon>
        <taxon>Rhabditina</taxon>
        <taxon>Rhabditomorpha</taxon>
        <taxon>Rhabditoidea</taxon>
        <taxon>Rhabditidae</taxon>
        <taxon>Peloderinae</taxon>
        <taxon>Caenorhabditis</taxon>
    </lineage>
</organism>
<proteinExistence type="predicted"/>
<dbReference type="KEGG" id="crq:GCK72_001626"/>
<dbReference type="Proteomes" id="UP000216624">
    <property type="component" value="Unassembled WGS sequence"/>
</dbReference>
<dbReference type="PROSITE" id="PS00284">
    <property type="entry name" value="SERPIN"/>
    <property type="match status" value="1"/>
</dbReference>
<comment type="caution">
    <text evidence="1">The sequence shown here is derived from an EMBL/GenBank/DDBJ whole genome shotgun (WGS) entry which is preliminary data.</text>
</comment>
<feature type="non-terminal residue" evidence="1">
    <location>
        <position position="1"/>
    </location>
</feature>
<dbReference type="Pfam" id="PF00079">
    <property type="entry name" value="Serpin"/>
    <property type="match status" value="1"/>
</dbReference>
<gene>
    <name evidence="1" type="ORF">FL82_04632</name>
</gene>
<dbReference type="SUPFAM" id="SSF56574">
    <property type="entry name" value="Serpins"/>
    <property type="match status" value="1"/>
</dbReference>
<reference evidence="1" key="1">
    <citation type="submission" date="2017-08" db="EMBL/GenBank/DDBJ databases">
        <authorList>
            <person name="de Groot N.N."/>
        </authorList>
    </citation>
    <scope>NUCLEOTIDE SEQUENCE [LARGE SCALE GENOMIC DNA]</scope>
    <source>
        <strain evidence="1">PX439</strain>
    </source>
</reference>
<dbReference type="EMBL" id="NMWX01000006">
    <property type="protein sequence ID" value="OZF98998.1"/>
    <property type="molecule type" value="Genomic_DNA"/>
</dbReference>
<dbReference type="InterPro" id="IPR023796">
    <property type="entry name" value="Serpin_dom"/>
</dbReference>
<dbReference type="CTD" id="9815402"/>
<dbReference type="InterPro" id="IPR023795">
    <property type="entry name" value="Serpin_CS"/>
</dbReference>
<dbReference type="InterPro" id="IPR042185">
    <property type="entry name" value="Serpin_sf_2"/>
</dbReference>
<dbReference type="OMA" id="CETERYD"/>
<evidence type="ECO:0000313" key="1">
    <source>
        <dbReference type="EMBL" id="OZF98998.1"/>
    </source>
</evidence>